<accession>A0A498LUJ9</accession>
<comment type="caution">
    <text evidence="1">The sequence shown here is derived from an EMBL/GenBank/DDBJ whole genome shotgun (WGS) entry which is preliminary data.</text>
</comment>
<evidence type="ECO:0000313" key="1">
    <source>
        <dbReference type="EMBL" id="RXN09077.1"/>
    </source>
</evidence>
<sequence length="427" mass="49621">MSTVRTLSYLSDLRETAFGRPPPRHGLNLLWWFAHDCVQIDFNGHMTAKCNPINGAFGFHRFHNRDGLLPYSDLLYYEVGNLNITDSLPDYVTQNHTGYSDNSNKDRIIVSFDPRRRRFENIYVTQHSDQVNFDQNHTYRISAELIKDIQDLSLRKFLRKPKNRSENVFIGIHQPAQTNISQSTSNELTEDIQDLSSEEYISEPTDHSIDIPQIVRNIMRTLNNLSDLKETGFGRPPPRHGLNLLWWFAHDCVRIDSNGQMIARCDIANGPFGFERFHNRERLLPYTDLPYYEVGNLHKHGSLPEYVTENYTGSRSDNSNTDRIIVSFDSGKRLNNIYVTQHSDQVHFDQNHTYRISLDLMKKIKKLSREEFLRGRTNRPEQLFISMPPSVQHNHSNTCLSKKCCCALICCGLLMIIAVELYFSFKK</sequence>
<dbReference type="Proteomes" id="UP000290572">
    <property type="component" value="Unassembled WGS sequence"/>
</dbReference>
<dbReference type="AlphaFoldDB" id="A0A498LUJ9"/>
<reference evidence="1 2" key="1">
    <citation type="submission" date="2018-03" db="EMBL/GenBank/DDBJ databases">
        <title>Draft genome sequence of Rohu Carp (Labeo rohita).</title>
        <authorList>
            <person name="Das P."/>
            <person name="Kushwaha B."/>
            <person name="Joshi C.G."/>
            <person name="Kumar D."/>
            <person name="Nagpure N.S."/>
            <person name="Sahoo L."/>
            <person name="Das S.P."/>
            <person name="Bit A."/>
            <person name="Patnaik S."/>
            <person name="Meher P.K."/>
            <person name="Jayasankar P."/>
            <person name="Koringa P.G."/>
            <person name="Patel N.V."/>
            <person name="Hinsu A.T."/>
            <person name="Kumar R."/>
            <person name="Pandey M."/>
            <person name="Agarwal S."/>
            <person name="Srivastava S."/>
            <person name="Singh M."/>
            <person name="Iquebal M.A."/>
            <person name="Jaiswal S."/>
            <person name="Angadi U.B."/>
            <person name="Kumar N."/>
            <person name="Raza M."/>
            <person name="Shah T.M."/>
            <person name="Rai A."/>
            <person name="Jena J.K."/>
        </authorList>
    </citation>
    <scope>NUCLEOTIDE SEQUENCE [LARGE SCALE GENOMIC DNA]</scope>
    <source>
        <strain evidence="1">DASCIFA01</strain>
        <tissue evidence="1">Testis</tissue>
    </source>
</reference>
<organism evidence="1 2">
    <name type="scientific">Labeo rohita</name>
    <name type="common">Indian major carp</name>
    <name type="synonym">Cyprinus rohita</name>
    <dbReference type="NCBI Taxonomy" id="84645"/>
    <lineage>
        <taxon>Eukaryota</taxon>
        <taxon>Metazoa</taxon>
        <taxon>Chordata</taxon>
        <taxon>Craniata</taxon>
        <taxon>Vertebrata</taxon>
        <taxon>Euteleostomi</taxon>
        <taxon>Actinopterygii</taxon>
        <taxon>Neopterygii</taxon>
        <taxon>Teleostei</taxon>
        <taxon>Ostariophysi</taxon>
        <taxon>Cypriniformes</taxon>
        <taxon>Cyprinidae</taxon>
        <taxon>Labeoninae</taxon>
        <taxon>Labeonini</taxon>
        <taxon>Labeo</taxon>
    </lineage>
</organism>
<dbReference type="PANTHER" id="PTHR38706:SF2">
    <property type="match status" value="1"/>
</dbReference>
<gene>
    <name evidence="1" type="ORF">ROHU_011219</name>
</gene>
<keyword evidence="2" id="KW-1185">Reference proteome</keyword>
<proteinExistence type="predicted"/>
<name>A0A498LUJ9_LABRO</name>
<evidence type="ECO:0000313" key="2">
    <source>
        <dbReference type="Proteomes" id="UP000290572"/>
    </source>
</evidence>
<dbReference type="EMBL" id="QBIY01013293">
    <property type="protein sequence ID" value="RXN09077.1"/>
    <property type="molecule type" value="Genomic_DNA"/>
</dbReference>
<protein>
    <submittedName>
        <fullName evidence="1">Interferon-inducible Gig1</fullName>
    </submittedName>
</protein>
<dbReference type="STRING" id="84645.A0A498LUJ9"/>
<dbReference type="PANTHER" id="PTHR38706">
    <property type="entry name" value="SI:CH211-198C19.1-RELATED"/>
    <property type="match status" value="1"/>
</dbReference>